<dbReference type="SUPFAM" id="SSF53335">
    <property type="entry name" value="S-adenosyl-L-methionine-dependent methyltransferases"/>
    <property type="match status" value="1"/>
</dbReference>
<dbReference type="PANTHER" id="PTHR22807:SF53">
    <property type="entry name" value="RIBOSOMAL RNA SMALL SUBUNIT METHYLTRANSFERASE B-RELATED"/>
    <property type="match status" value="1"/>
</dbReference>
<feature type="binding site" evidence="5">
    <location>
        <position position="278"/>
    </location>
    <ligand>
        <name>S-adenosyl-L-methionine</name>
        <dbReference type="ChEBI" id="CHEBI:59789"/>
    </ligand>
</feature>
<proteinExistence type="inferred from homology"/>
<comment type="caution">
    <text evidence="7">The sequence shown here is derived from an EMBL/GenBank/DDBJ whole genome shotgun (WGS) entry which is preliminary data.</text>
</comment>
<dbReference type="InterPro" id="IPR006027">
    <property type="entry name" value="NusB_RsmB_TIM44"/>
</dbReference>
<evidence type="ECO:0000256" key="3">
    <source>
        <dbReference type="ARBA" id="ARBA00022691"/>
    </source>
</evidence>
<accession>A0A3D5Q8Q5</accession>
<keyword evidence="4 5" id="KW-0694">RNA-binding</keyword>
<keyword evidence="3 5" id="KW-0949">S-adenosyl-L-methionine</keyword>
<gene>
    <name evidence="7" type="ORF">DHM44_01020</name>
</gene>
<dbReference type="SUPFAM" id="SSF48013">
    <property type="entry name" value="NusB-like"/>
    <property type="match status" value="1"/>
</dbReference>
<protein>
    <recommendedName>
        <fullName evidence="6">SAM-dependent MTase RsmB/NOP-type domain-containing protein</fullName>
    </recommendedName>
</protein>
<dbReference type="PRINTS" id="PR02008">
    <property type="entry name" value="RCMTFAMILY"/>
</dbReference>
<dbReference type="EMBL" id="DPPF01000022">
    <property type="protein sequence ID" value="HCW92245.1"/>
    <property type="molecule type" value="Genomic_DNA"/>
</dbReference>
<dbReference type="CDD" id="cd02440">
    <property type="entry name" value="AdoMet_MTases"/>
    <property type="match status" value="1"/>
</dbReference>
<evidence type="ECO:0000313" key="8">
    <source>
        <dbReference type="Proteomes" id="UP000262325"/>
    </source>
</evidence>
<dbReference type="InterPro" id="IPR049560">
    <property type="entry name" value="MeTrfase_RsmB-F_NOP2_cat"/>
</dbReference>
<dbReference type="Gene3D" id="1.10.940.10">
    <property type="entry name" value="NusB-like"/>
    <property type="match status" value="1"/>
</dbReference>
<evidence type="ECO:0000259" key="6">
    <source>
        <dbReference type="PROSITE" id="PS51686"/>
    </source>
</evidence>
<feature type="domain" description="SAM-dependent MTase RsmB/NOP-type" evidence="6">
    <location>
        <begin position="108"/>
        <end position="392"/>
    </location>
</feature>
<evidence type="ECO:0000256" key="5">
    <source>
        <dbReference type="PROSITE-ProRule" id="PRU01023"/>
    </source>
</evidence>
<dbReference type="GO" id="GO:0006355">
    <property type="term" value="P:regulation of DNA-templated transcription"/>
    <property type="evidence" value="ECO:0007669"/>
    <property type="project" value="InterPro"/>
</dbReference>
<evidence type="ECO:0000256" key="4">
    <source>
        <dbReference type="ARBA" id="ARBA00022884"/>
    </source>
</evidence>
<feature type="binding site" evidence="5">
    <location>
        <begin position="210"/>
        <end position="216"/>
    </location>
    <ligand>
        <name>S-adenosyl-L-methionine</name>
        <dbReference type="ChEBI" id="CHEBI:59789"/>
    </ligand>
</feature>
<dbReference type="PANTHER" id="PTHR22807">
    <property type="entry name" value="NOP2 YEAST -RELATED NOL1/NOP2/FMU SUN DOMAIN-CONTAINING"/>
    <property type="match status" value="1"/>
</dbReference>
<feature type="binding site" evidence="5">
    <location>
        <position position="260"/>
    </location>
    <ligand>
        <name>S-adenosyl-L-methionine</name>
        <dbReference type="ChEBI" id="CHEBI:59789"/>
    </ligand>
</feature>
<evidence type="ECO:0000256" key="1">
    <source>
        <dbReference type="ARBA" id="ARBA00022603"/>
    </source>
</evidence>
<dbReference type="InterPro" id="IPR001678">
    <property type="entry name" value="MeTrfase_RsmB-F_NOP2_dom"/>
</dbReference>
<feature type="active site" description="Nucleophile" evidence="5">
    <location>
        <position position="331"/>
    </location>
</feature>
<evidence type="ECO:0000313" key="7">
    <source>
        <dbReference type="EMBL" id="HCW92245.1"/>
    </source>
</evidence>
<name>A0A3D5Q8Q5_FLESI</name>
<keyword evidence="2 5" id="KW-0808">Transferase</keyword>
<dbReference type="Gene3D" id="3.40.50.150">
    <property type="entry name" value="Vaccinia Virus protein VP39"/>
    <property type="match status" value="1"/>
</dbReference>
<dbReference type="InterPro" id="IPR023267">
    <property type="entry name" value="RCMT"/>
</dbReference>
<dbReference type="GO" id="GO:0001510">
    <property type="term" value="P:RNA methylation"/>
    <property type="evidence" value="ECO:0007669"/>
    <property type="project" value="InterPro"/>
</dbReference>
<dbReference type="GO" id="GO:0003723">
    <property type="term" value="F:RNA binding"/>
    <property type="evidence" value="ECO:0007669"/>
    <property type="project" value="UniProtKB-UniRule"/>
</dbReference>
<dbReference type="Proteomes" id="UP000262325">
    <property type="component" value="Unassembled WGS sequence"/>
</dbReference>
<dbReference type="Pfam" id="PF01189">
    <property type="entry name" value="Methyltr_RsmB-F"/>
    <property type="match status" value="1"/>
</dbReference>
<sequence>MLDKFRRRLLSLLLSFYNAQHNGSSYLEEDFFEDSGYQRVYRKIYFNIFRNLGFIERILTEYTKNLKDKKAKSLLVLGTSQIFFMDDIPDYACINETVKLAPVYLKKFINATLRNIARNKEVLIQSYSIKENFPDWFVQKWANLFSNDCELDNFLNFLNKSPEFHSINMDSLTPEPYIKNASRSYPMDLASFYIPMLSGNIRASFIMDACAAPGGKTLVLSQLHPNAKITALDKDSKRSDILAHNVKKYNADNVRIINEDFLNFNLKNQEKFDLILLDAPCTGLGTMKRHPEIRWLRTREDIKKMASYQNKFLEKASQLVTHGGYILYSVCSLEAEEGIDVINNFIDSNPNFKIFTPDFHYIPSDFFWGKFYYPLPHKTLTDGFFAALLKNTA</sequence>
<reference evidence="7 8" key="1">
    <citation type="journal article" date="2018" name="Nat. Biotechnol.">
        <title>A standardized bacterial taxonomy based on genome phylogeny substantially revises the tree of life.</title>
        <authorList>
            <person name="Parks D.H."/>
            <person name="Chuvochina M."/>
            <person name="Waite D.W."/>
            <person name="Rinke C."/>
            <person name="Skarshewski A."/>
            <person name="Chaumeil P.A."/>
            <person name="Hugenholtz P."/>
        </authorList>
    </citation>
    <scope>NUCLEOTIDE SEQUENCE [LARGE SCALE GENOMIC DNA]</scope>
    <source>
        <strain evidence="7">UBA8672</strain>
    </source>
</reference>
<dbReference type="Pfam" id="PF01029">
    <property type="entry name" value="NusB"/>
    <property type="match status" value="1"/>
</dbReference>
<dbReference type="InterPro" id="IPR035926">
    <property type="entry name" value="NusB-like_sf"/>
</dbReference>
<dbReference type="InterPro" id="IPR029063">
    <property type="entry name" value="SAM-dependent_MTases_sf"/>
</dbReference>
<dbReference type="AlphaFoldDB" id="A0A3D5Q8Q5"/>
<organism evidence="7 8">
    <name type="scientific">Flexistipes sinusarabici</name>
    <dbReference type="NCBI Taxonomy" id="2352"/>
    <lineage>
        <taxon>Bacteria</taxon>
        <taxon>Pseudomonadati</taxon>
        <taxon>Deferribacterota</taxon>
        <taxon>Deferribacteres</taxon>
        <taxon>Deferribacterales</taxon>
        <taxon>Flexistipitaceae</taxon>
        <taxon>Flexistipes</taxon>
    </lineage>
</organism>
<dbReference type="PROSITE" id="PS51686">
    <property type="entry name" value="SAM_MT_RSMB_NOP"/>
    <property type="match status" value="1"/>
</dbReference>
<feature type="binding site" evidence="5">
    <location>
        <position position="233"/>
    </location>
    <ligand>
        <name>S-adenosyl-L-methionine</name>
        <dbReference type="ChEBI" id="CHEBI:59789"/>
    </ligand>
</feature>
<comment type="similarity">
    <text evidence="5">Belongs to the class I-like SAM-binding methyltransferase superfamily. RsmB/NOP family.</text>
</comment>
<keyword evidence="1 5" id="KW-0489">Methyltransferase</keyword>
<evidence type="ECO:0000256" key="2">
    <source>
        <dbReference type="ARBA" id="ARBA00022679"/>
    </source>
</evidence>
<dbReference type="GO" id="GO:0008173">
    <property type="term" value="F:RNA methyltransferase activity"/>
    <property type="evidence" value="ECO:0007669"/>
    <property type="project" value="InterPro"/>
</dbReference>